<accession>A0A0L0SCZ1</accession>
<dbReference type="AlphaFoldDB" id="A0A0L0SCZ1"/>
<dbReference type="VEuPathDB" id="FungiDB:AMAG_05698"/>
<dbReference type="Gene3D" id="3.80.10.10">
    <property type="entry name" value="Ribonuclease Inhibitor"/>
    <property type="match status" value="1"/>
</dbReference>
<dbReference type="Proteomes" id="UP000054350">
    <property type="component" value="Unassembled WGS sequence"/>
</dbReference>
<dbReference type="InterPro" id="IPR032675">
    <property type="entry name" value="LRR_dom_sf"/>
</dbReference>
<reference evidence="2" key="2">
    <citation type="submission" date="2009-11" db="EMBL/GenBank/DDBJ databases">
        <title>The Genome Sequence of Allomyces macrogynus strain ATCC 38327.</title>
        <authorList>
            <consortium name="The Broad Institute Genome Sequencing Platform"/>
            <person name="Russ C."/>
            <person name="Cuomo C."/>
            <person name="Shea T."/>
            <person name="Young S.K."/>
            <person name="Zeng Q."/>
            <person name="Koehrsen M."/>
            <person name="Haas B."/>
            <person name="Borodovsky M."/>
            <person name="Guigo R."/>
            <person name="Alvarado L."/>
            <person name="Berlin A."/>
            <person name="Borenstein D."/>
            <person name="Chen Z."/>
            <person name="Engels R."/>
            <person name="Freedman E."/>
            <person name="Gellesch M."/>
            <person name="Goldberg J."/>
            <person name="Griggs A."/>
            <person name="Gujja S."/>
            <person name="Heiman D."/>
            <person name="Hepburn T."/>
            <person name="Howarth C."/>
            <person name="Jen D."/>
            <person name="Larson L."/>
            <person name="Lewis B."/>
            <person name="Mehta T."/>
            <person name="Park D."/>
            <person name="Pearson M."/>
            <person name="Roberts A."/>
            <person name="Saif S."/>
            <person name="Shenoy N."/>
            <person name="Sisk P."/>
            <person name="Stolte C."/>
            <person name="Sykes S."/>
            <person name="Walk T."/>
            <person name="White J."/>
            <person name="Yandava C."/>
            <person name="Burger G."/>
            <person name="Gray M.W."/>
            <person name="Holland P.W.H."/>
            <person name="King N."/>
            <person name="Lang F.B.F."/>
            <person name="Roger A.J."/>
            <person name="Ruiz-Trillo I."/>
            <person name="Lander E."/>
            <person name="Nusbaum C."/>
        </authorList>
    </citation>
    <scope>NUCLEOTIDE SEQUENCE [LARGE SCALE GENOMIC DNA]</scope>
    <source>
        <strain evidence="2">ATCC 38327</strain>
    </source>
</reference>
<evidence type="ECO:0000313" key="1">
    <source>
        <dbReference type="EMBL" id="KNE60294.1"/>
    </source>
</evidence>
<name>A0A0L0SCZ1_ALLM3</name>
<sequence length="339" mass="37355">MLAQFTKRLQGSQLRELIMLQSMLMDAGDTIASIVVHLPPTIAKLDLSPAFGKILPALSKTIPRLPLLASLAITSDLANGVALCAVFNALPRAARHLNLYLEVLASNRSFVQHWDALKASLPPTVHTFSLVLSLTDLDRDDETDQIEGPLAQVFPAPTLRSLTLVWGRHNWSWLTVAELTARLPLSLTRLALVNWPLSAEVASVIWPPHLIDLSLLRCDLSTSDMDALAGRWPEHLRRLDLEGNRLRAGIQGLPAGLHELDLNWNRDLGGEDVAWIAALPPSLRVLNLANTRVDGATAEAIMARPVPRRLPRLKVTMGRWSVPRDVLEALQQKVDLVTV</sequence>
<proteinExistence type="predicted"/>
<dbReference type="SUPFAM" id="SSF52047">
    <property type="entry name" value="RNI-like"/>
    <property type="match status" value="1"/>
</dbReference>
<keyword evidence="2" id="KW-1185">Reference proteome</keyword>
<organism evidence="1 2">
    <name type="scientific">Allomyces macrogynus (strain ATCC 38327)</name>
    <name type="common">Allomyces javanicus var. macrogynus</name>
    <dbReference type="NCBI Taxonomy" id="578462"/>
    <lineage>
        <taxon>Eukaryota</taxon>
        <taxon>Fungi</taxon>
        <taxon>Fungi incertae sedis</taxon>
        <taxon>Blastocladiomycota</taxon>
        <taxon>Blastocladiomycetes</taxon>
        <taxon>Blastocladiales</taxon>
        <taxon>Blastocladiaceae</taxon>
        <taxon>Allomyces</taxon>
    </lineage>
</organism>
<reference evidence="1 2" key="1">
    <citation type="submission" date="2009-11" db="EMBL/GenBank/DDBJ databases">
        <title>Annotation of Allomyces macrogynus ATCC 38327.</title>
        <authorList>
            <consortium name="The Broad Institute Genome Sequencing Platform"/>
            <person name="Russ C."/>
            <person name="Cuomo C."/>
            <person name="Burger G."/>
            <person name="Gray M.W."/>
            <person name="Holland P.W.H."/>
            <person name="King N."/>
            <person name="Lang F.B.F."/>
            <person name="Roger A.J."/>
            <person name="Ruiz-Trillo I."/>
            <person name="Young S.K."/>
            <person name="Zeng Q."/>
            <person name="Gargeya S."/>
            <person name="Fitzgerald M."/>
            <person name="Haas B."/>
            <person name="Abouelleil A."/>
            <person name="Alvarado L."/>
            <person name="Arachchi H.M."/>
            <person name="Berlin A."/>
            <person name="Chapman S.B."/>
            <person name="Gearin G."/>
            <person name="Goldberg J."/>
            <person name="Griggs A."/>
            <person name="Gujja S."/>
            <person name="Hansen M."/>
            <person name="Heiman D."/>
            <person name="Howarth C."/>
            <person name="Larimer J."/>
            <person name="Lui A."/>
            <person name="MacDonald P.J.P."/>
            <person name="McCowen C."/>
            <person name="Montmayeur A."/>
            <person name="Murphy C."/>
            <person name="Neiman D."/>
            <person name="Pearson M."/>
            <person name="Priest M."/>
            <person name="Roberts A."/>
            <person name="Saif S."/>
            <person name="Shea T."/>
            <person name="Sisk P."/>
            <person name="Stolte C."/>
            <person name="Sykes S."/>
            <person name="Wortman J."/>
            <person name="Nusbaum C."/>
            <person name="Birren B."/>
        </authorList>
    </citation>
    <scope>NUCLEOTIDE SEQUENCE [LARGE SCALE GENOMIC DNA]</scope>
    <source>
        <strain evidence="1 2">ATCC 38327</strain>
    </source>
</reference>
<evidence type="ECO:0000313" key="2">
    <source>
        <dbReference type="Proteomes" id="UP000054350"/>
    </source>
</evidence>
<protein>
    <submittedName>
        <fullName evidence="1">Uncharacterized protein</fullName>
    </submittedName>
</protein>
<dbReference type="EMBL" id="GG745336">
    <property type="protein sequence ID" value="KNE60294.1"/>
    <property type="molecule type" value="Genomic_DNA"/>
</dbReference>
<gene>
    <name evidence="1" type="ORF">AMAG_05698</name>
</gene>